<evidence type="ECO:0000313" key="3">
    <source>
        <dbReference type="Proteomes" id="UP001139308"/>
    </source>
</evidence>
<dbReference type="InterPro" id="IPR029069">
    <property type="entry name" value="HotDog_dom_sf"/>
</dbReference>
<comment type="caution">
    <text evidence="2">The sequence shown here is derived from an EMBL/GenBank/DDBJ whole genome shotgun (WGS) entry which is preliminary data.</text>
</comment>
<dbReference type="Gene3D" id="3.10.129.10">
    <property type="entry name" value="Hotdog Thioesterase"/>
    <property type="match status" value="1"/>
</dbReference>
<dbReference type="PANTHER" id="PTHR30272:SF1">
    <property type="entry name" value="3-HYDROXYACYL-[ACYL-CARRIER-PROTEIN] DEHYDRATASE"/>
    <property type="match status" value="1"/>
</dbReference>
<protein>
    <submittedName>
        <fullName evidence="2">Beta-hydroxyacyl-ACP dehydratase</fullName>
    </submittedName>
</protein>
<dbReference type="SUPFAM" id="SSF54637">
    <property type="entry name" value="Thioesterase/thiol ester dehydrase-isomerase"/>
    <property type="match status" value="1"/>
</dbReference>
<dbReference type="EMBL" id="JAKLJA010000057">
    <property type="protein sequence ID" value="MCG5078343.1"/>
    <property type="molecule type" value="Genomic_DNA"/>
</dbReference>
<dbReference type="GO" id="GO:0016829">
    <property type="term" value="F:lyase activity"/>
    <property type="evidence" value="ECO:0007669"/>
    <property type="project" value="UniProtKB-KW"/>
</dbReference>
<dbReference type="CDD" id="cd01288">
    <property type="entry name" value="FabZ"/>
    <property type="match status" value="1"/>
</dbReference>
<gene>
    <name evidence="2" type="ORF">L5014_34290</name>
</gene>
<keyword evidence="3" id="KW-1185">Reference proteome</keyword>
<reference evidence="2" key="1">
    <citation type="submission" date="2022-01" db="EMBL/GenBank/DDBJ databases">
        <title>Genome sequence and assembly of Parabukholderia sp. RG36.</title>
        <authorList>
            <person name="Chhetri G."/>
        </authorList>
    </citation>
    <scope>NUCLEOTIDE SEQUENCE</scope>
    <source>
        <strain evidence="2">RG36</strain>
    </source>
</reference>
<name>A0A9X1UMY2_9BURK</name>
<proteinExistence type="predicted"/>
<evidence type="ECO:0000313" key="2">
    <source>
        <dbReference type="EMBL" id="MCG5078343.1"/>
    </source>
</evidence>
<dbReference type="InterPro" id="IPR013114">
    <property type="entry name" value="FabA_FabZ"/>
</dbReference>
<keyword evidence="1" id="KW-0456">Lyase</keyword>
<evidence type="ECO:0000256" key="1">
    <source>
        <dbReference type="ARBA" id="ARBA00023239"/>
    </source>
</evidence>
<dbReference type="PANTHER" id="PTHR30272">
    <property type="entry name" value="3-HYDROXYACYL-[ACYL-CARRIER-PROTEIN] DEHYDRATASE"/>
    <property type="match status" value="1"/>
</dbReference>
<dbReference type="AlphaFoldDB" id="A0A9X1UMY2"/>
<dbReference type="Pfam" id="PF07977">
    <property type="entry name" value="FabA"/>
    <property type="match status" value="1"/>
</dbReference>
<accession>A0A9X1UMY2</accession>
<organism evidence="2 3">
    <name type="scientific">Paraburkholderia tagetis</name>
    <dbReference type="NCBI Taxonomy" id="2913261"/>
    <lineage>
        <taxon>Bacteria</taxon>
        <taxon>Pseudomonadati</taxon>
        <taxon>Pseudomonadota</taxon>
        <taxon>Betaproteobacteria</taxon>
        <taxon>Burkholderiales</taxon>
        <taxon>Burkholderiaceae</taxon>
        <taxon>Paraburkholderia</taxon>
    </lineage>
</organism>
<dbReference type="Proteomes" id="UP001139308">
    <property type="component" value="Unassembled WGS sequence"/>
</dbReference>
<dbReference type="RefSeq" id="WP_238468339.1">
    <property type="nucleotide sequence ID" value="NZ_JAKLJA010000057.1"/>
</dbReference>
<sequence length="198" mass="22104">MSKLDRSLMPAQQLFEIGVWRSPIFMVDRIADIVVGPKASITAVKHVTFNESYIAGHFTDNPVMPGVMIAEVFGQAGEYCAFFNDVCSAYEKETGRVAKRFENVAEIISTPEGKRIIKEQKSQVIGFLAAQNVKFKRVVYPGDTIYAECRLSFTDTQGFNHFNVEARVGRHVVVEGTIINFRTYRDKLGSNVAAGISR</sequence>